<dbReference type="GeneID" id="94829737"/>
<accession>A0A1J4JHY6</accession>
<protein>
    <submittedName>
        <fullName evidence="1">Uncharacterized protein</fullName>
    </submittedName>
</protein>
<dbReference type="AlphaFoldDB" id="A0A1J4JHY6"/>
<dbReference type="VEuPathDB" id="TrichDB:TRFO_09734"/>
<comment type="caution">
    <text evidence="1">The sequence shown here is derived from an EMBL/GenBank/DDBJ whole genome shotgun (WGS) entry which is preliminary data.</text>
</comment>
<dbReference type="OrthoDB" id="428159at2759"/>
<keyword evidence="2" id="KW-1185">Reference proteome</keyword>
<sequence>MAFISRIISKFLDRYIQQVSKTQIVTKAFDGHVELHNVSLQPDILTNFGIPLQILQNNIENMVIDYPFLQKGSHSAYLKIQNMDLLAKPDWDVLYKVEINSIASLLKSIADEKEASKSEKHHAWNSWMEKICDNARIDIENITIKIEIPLENQKCLFVLFIEKFTMFTSDENGKMIFLKENPEVLCKRILMKSFSLSFFPNSHESVSNDYQNKYNFLFPSTFSFDVIHERSKNAKFLNIFRLNFDPIFLEINHTQFEYFWLICKQITKIKLRQKFVMCIRPKNSNYEKMWHYFYRCALKIRRPHNFRIKKAILFLKKRNKFTQKYLKSLMIKSFVNKSIKKYGEDLTFLLLQYALAIDHQRKRLIKLRESEIKTLTSDDTVFFQKDSFQLVFKIQAISFKIHTLVHFVTNNFYFNFTSDKNAFIINFLLNEFNIFNEVTKKHIVRVDDNFPNILQLYFSSKNEPISLILAKLYVDLNHEFLKTLIHYFSFIVSPNNQKQVKSSNTNNYLQAINPNISKQFKVILNGINAKYSVDEFHSFHGEIHKIEIKNYSKDSTNKIINFKMKIFLGDFIIDNLIIFQKCSIKSFTKGCINEYYYVDDIQTNLYIFDVNINVDNLVIDKCSSLLKSLKELKTNKNTKTYSSHQITANCSDISVNFNTGYSLLLLNLYEIELNPKMRLKHFKIMSNQNELVCIPSLTFDKWSVFTANSIHINLDSNEFYQFLDDSFWISSKLFSLYEAYFISEKTDNMEEQPQNENNNEIRIISHNIIYNMKNNYFINCGELELIAGEYIKIILNSCEIRNSNDKIILNVSKNIEILYCSQDKKNIFSFNLDCIFINFSYSDLCIVQYFTNDQHRQNSHINPSSYVVNKEDDLQNLITVKVNRIKISYANRLMVLSNSHLEISNQICTNIIIDQIFID</sequence>
<dbReference type="EMBL" id="MLAK01001149">
    <property type="protein sequence ID" value="OHS96844.1"/>
    <property type="molecule type" value="Genomic_DNA"/>
</dbReference>
<dbReference type="RefSeq" id="XP_068349981.1">
    <property type="nucleotide sequence ID" value="XM_068495033.1"/>
</dbReference>
<proteinExistence type="predicted"/>
<reference evidence="1" key="1">
    <citation type="submission" date="2016-10" db="EMBL/GenBank/DDBJ databases">
        <authorList>
            <person name="Benchimol M."/>
            <person name="Almeida L.G."/>
            <person name="Vasconcelos A.T."/>
            <person name="Perreira-Neves A."/>
            <person name="Rosa I.A."/>
            <person name="Tasca T."/>
            <person name="Bogo M.R."/>
            <person name="de Souza W."/>
        </authorList>
    </citation>
    <scope>NUCLEOTIDE SEQUENCE [LARGE SCALE GENOMIC DNA]</scope>
    <source>
        <strain evidence="1">K</strain>
    </source>
</reference>
<dbReference type="Proteomes" id="UP000179807">
    <property type="component" value="Unassembled WGS sequence"/>
</dbReference>
<gene>
    <name evidence="1" type="ORF">TRFO_09734</name>
</gene>
<organism evidence="1 2">
    <name type="scientific">Tritrichomonas foetus</name>
    <dbReference type="NCBI Taxonomy" id="1144522"/>
    <lineage>
        <taxon>Eukaryota</taxon>
        <taxon>Metamonada</taxon>
        <taxon>Parabasalia</taxon>
        <taxon>Tritrichomonadida</taxon>
        <taxon>Tritrichomonadidae</taxon>
        <taxon>Tritrichomonas</taxon>
    </lineage>
</organism>
<evidence type="ECO:0000313" key="2">
    <source>
        <dbReference type="Proteomes" id="UP000179807"/>
    </source>
</evidence>
<evidence type="ECO:0000313" key="1">
    <source>
        <dbReference type="EMBL" id="OHS96844.1"/>
    </source>
</evidence>
<name>A0A1J4JHY6_9EUKA</name>